<dbReference type="Proteomes" id="UP000475155">
    <property type="component" value="Unassembled WGS sequence"/>
</dbReference>
<name>A0ABX0CBR0_9BIFI</name>
<sequence>MQEWANDSDDVSPELHWLHDTLGSTSVNALEPGAKQTVIVHASADSDVMQLFRTWGPKPLSIRYLVGDVEKACIHSFVTRTQDGLSLEQTPRLNMVVALPLTTSQWKATNANVKKLLTQSGDTDSAVTSLGSTERSEQEALTGVLARHKSIQVVGDPSYAQTFETKPSMAAIMQPDGFDIAYQAQTADQHDWQSTGLKASMWNAASGGTLYRDAVGDEKAPVPTAVAWQSNAQWTTKSLAAAKSQGYSIVVAESGYDPSTSSAVHTSKMVVPTSAGNVTVLNTQSDLSTLAQGKATSDDALAETTESGRLARIVAQTALYQQEGPYESRTLLVSLGQDVDSTDTANMEELVSKLESCSWLKLDSLASLIKAQPYVSSEEAAERASAVKPLGGQEAITLGRQVRDLSRARTSITRFVDQVLAKDSKTASSSASPSASAGTRTSGGDRPTAAQWARSLNSAYLDLARKSFSSFPAENTTMIRAARQLGNGLLSGISVAQPDSINIVSQSAKMPITIANDHPYAVHIHIAATTDSELFTASVDDDLVIPAHAEVQSTVNIHVLNSGSTNVTVQLQDRNGVTFGSSASARVTSVFQINDWSGYAILALAVLLGVLGLWRQFHRVKDPDE</sequence>
<evidence type="ECO:0000313" key="3">
    <source>
        <dbReference type="EMBL" id="NEH11674.1"/>
    </source>
</evidence>
<comment type="caution">
    <text evidence="3">The sequence shown here is derived from an EMBL/GenBank/DDBJ whole genome shotgun (WGS) entry which is preliminary data.</text>
</comment>
<feature type="region of interest" description="Disordered" evidence="1">
    <location>
        <begin position="426"/>
        <end position="448"/>
    </location>
</feature>
<keyword evidence="2" id="KW-0472">Membrane</keyword>
<organism evidence="3 4">
    <name type="scientific">Bifidobacterium saimiriisciurei</name>
    <dbReference type="NCBI Taxonomy" id="2661627"/>
    <lineage>
        <taxon>Bacteria</taxon>
        <taxon>Bacillati</taxon>
        <taxon>Actinomycetota</taxon>
        <taxon>Actinomycetes</taxon>
        <taxon>Bifidobacteriales</taxon>
        <taxon>Bifidobacteriaceae</taxon>
        <taxon>Bifidobacterium</taxon>
    </lineage>
</organism>
<evidence type="ECO:0000256" key="2">
    <source>
        <dbReference type="SAM" id="Phobius"/>
    </source>
</evidence>
<keyword evidence="2" id="KW-0812">Transmembrane</keyword>
<gene>
    <name evidence="3" type="ORF">GFD18_06185</name>
</gene>
<dbReference type="Pfam" id="PF19516">
    <property type="entry name" value="DUF6049"/>
    <property type="match status" value="1"/>
</dbReference>
<dbReference type="InterPro" id="IPR046112">
    <property type="entry name" value="DUF6049"/>
</dbReference>
<protein>
    <submittedName>
        <fullName evidence="3">Uncharacterized protein</fullName>
    </submittedName>
</protein>
<proteinExistence type="predicted"/>
<evidence type="ECO:0000313" key="4">
    <source>
        <dbReference type="Proteomes" id="UP000475155"/>
    </source>
</evidence>
<reference evidence="3 4" key="1">
    <citation type="submission" date="2019-10" db="EMBL/GenBank/DDBJ databases">
        <title>Bifidobacterium from non-human primates.</title>
        <authorList>
            <person name="Modesto M."/>
        </authorList>
    </citation>
    <scope>NUCLEOTIDE SEQUENCE [LARGE SCALE GENOMIC DNA]</scope>
    <source>
        <strain evidence="3 4">SMA1</strain>
    </source>
</reference>
<keyword evidence="2" id="KW-1133">Transmembrane helix</keyword>
<feature type="transmembrane region" description="Helical" evidence="2">
    <location>
        <begin position="596"/>
        <end position="614"/>
    </location>
</feature>
<evidence type="ECO:0000256" key="1">
    <source>
        <dbReference type="SAM" id="MobiDB-lite"/>
    </source>
</evidence>
<accession>A0ABX0CBR0</accession>
<feature type="compositionally biased region" description="Low complexity" evidence="1">
    <location>
        <begin position="426"/>
        <end position="444"/>
    </location>
</feature>
<keyword evidence="4" id="KW-1185">Reference proteome</keyword>
<dbReference type="EMBL" id="WHZU01000008">
    <property type="protein sequence ID" value="NEH11674.1"/>
    <property type="molecule type" value="Genomic_DNA"/>
</dbReference>